<accession>A0A6A4HTA3</accession>
<protein>
    <submittedName>
        <fullName evidence="2">Uncharacterized protein</fullName>
    </submittedName>
</protein>
<keyword evidence="1" id="KW-0472">Membrane</keyword>
<evidence type="ECO:0000313" key="3">
    <source>
        <dbReference type="Proteomes" id="UP000799118"/>
    </source>
</evidence>
<keyword evidence="1" id="KW-0812">Transmembrane</keyword>
<feature type="transmembrane region" description="Helical" evidence="1">
    <location>
        <begin position="20"/>
        <end position="45"/>
    </location>
</feature>
<proteinExistence type="predicted"/>
<feature type="transmembrane region" description="Helical" evidence="1">
    <location>
        <begin position="157"/>
        <end position="176"/>
    </location>
</feature>
<feature type="transmembrane region" description="Helical" evidence="1">
    <location>
        <begin position="115"/>
        <end position="137"/>
    </location>
</feature>
<dbReference type="OrthoDB" id="2744793at2759"/>
<evidence type="ECO:0000256" key="1">
    <source>
        <dbReference type="SAM" id="Phobius"/>
    </source>
</evidence>
<evidence type="ECO:0000313" key="2">
    <source>
        <dbReference type="EMBL" id="KAE9401173.1"/>
    </source>
</evidence>
<name>A0A6A4HTA3_9AGAR</name>
<sequence length="184" mass="20578">MTPEETQEIAFAGAEFLDNISSLIFMCALTGIYILAFIISVHILLRRKSNGRARKSFIAFLTAGLGLVILYSSQNITLNLLLVNFGLMWAGTLLWLMADMAIIWRAWAIRGRNRLVKWALLLILLLDIGVNIADVIVDTRLSFNPAITTVTLDWLSILLNLMVNVVATFLIAYRAWSGQFTSLT</sequence>
<keyword evidence="1" id="KW-1133">Transmembrane helix</keyword>
<dbReference type="EMBL" id="ML769449">
    <property type="protein sequence ID" value="KAE9401173.1"/>
    <property type="molecule type" value="Genomic_DNA"/>
</dbReference>
<dbReference type="Proteomes" id="UP000799118">
    <property type="component" value="Unassembled WGS sequence"/>
</dbReference>
<keyword evidence="3" id="KW-1185">Reference proteome</keyword>
<dbReference type="AlphaFoldDB" id="A0A6A4HTA3"/>
<gene>
    <name evidence="2" type="ORF">BT96DRAFT_938151</name>
</gene>
<feature type="transmembrane region" description="Helical" evidence="1">
    <location>
        <begin position="80"/>
        <end position="103"/>
    </location>
</feature>
<organism evidence="2 3">
    <name type="scientific">Gymnopus androsaceus JB14</name>
    <dbReference type="NCBI Taxonomy" id="1447944"/>
    <lineage>
        <taxon>Eukaryota</taxon>
        <taxon>Fungi</taxon>
        <taxon>Dikarya</taxon>
        <taxon>Basidiomycota</taxon>
        <taxon>Agaricomycotina</taxon>
        <taxon>Agaricomycetes</taxon>
        <taxon>Agaricomycetidae</taxon>
        <taxon>Agaricales</taxon>
        <taxon>Marasmiineae</taxon>
        <taxon>Omphalotaceae</taxon>
        <taxon>Gymnopus</taxon>
    </lineage>
</organism>
<reference evidence="2" key="1">
    <citation type="journal article" date="2019" name="Environ. Microbiol.">
        <title>Fungal ecological strategies reflected in gene transcription - a case study of two litter decomposers.</title>
        <authorList>
            <person name="Barbi F."/>
            <person name="Kohler A."/>
            <person name="Barry K."/>
            <person name="Baskaran P."/>
            <person name="Daum C."/>
            <person name="Fauchery L."/>
            <person name="Ihrmark K."/>
            <person name="Kuo A."/>
            <person name="LaButti K."/>
            <person name="Lipzen A."/>
            <person name="Morin E."/>
            <person name="Grigoriev I.V."/>
            <person name="Henrissat B."/>
            <person name="Lindahl B."/>
            <person name="Martin F."/>
        </authorList>
    </citation>
    <scope>NUCLEOTIDE SEQUENCE</scope>
    <source>
        <strain evidence="2">JB14</strain>
    </source>
</reference>
<feature type="transmembrane region" description="Helical" evidence="1">
    <location>
        <begin position="57"/>
        <end position="74"/>
    </location>
</feature>